<feature type="domain" description="P-type ATPase A" evidence="8">
    <location>
        <begin position="122"/>
        <end position="216"/>
    </location>
</feature>
<dbReference type="PRINTS" id="PR00119">
    <property type="entry name" value="CATATPASE"/>
</dbReference>
<dbReference type="InterPro" id="IPR023214">
    <property type="entry name" value="HAD_sf"/>
</dbReference>
<keyword evidence="3" id="KW-1278">Translocase</keyword>
<dbReference type="SFLD" id="SFLDF00027">
    <property type="entry name" value="p-type_atpase"/>
    <property type="match status" value="1"/>
</dbReference>
<name>A0A9D2QEI4_9CORY</name>
<dbReference type="NCBIfam" id="TIGR01494">
    <property type="entry name" value="ATPase_P-type"/>
    <property type="match status" value="2"/>
</dbReference>
<dbReference type="GO" id="GO:0005886">
    <property type="term" value="C:plasma membrane"/>
    <property type="evidence" value="ECO:0007669"/>
    <property type="project" value="UniProtKB-SubCell"/>
</dbReference>
<dbReference type="InterPro" id="IPR018303">
    <property type="entry name" value="ATPase_P-typ_P_site"/>
</dbReference>
<dbReference type="Pfam" id="PF00122">
    <property type="entry name" value="E1-E2_ATPase"/>
    <property type="match status" value="1"/>
</dbReference>
<dbReference type="PROSITE" id="PS00154">
    <property type="entry name" value="ATPASE_E1_E2"/>
    <property type="match status" value="1"/>
</dbReference>
<feature type="compositionally biased region" description="Low complexity" evidence="6">
    <location>
        <begin position="1"/>
        <end position="24"/>
    </location>
</feature>
<keyword evidence="2 7" id="KW-0812">Transmembrane</keyword>
<protein>
    <submittedName>
        <fullName evidence="9">HAD-IC family P-type ATPase</fullName>
    </submittedName>
</protein>
<dbReference type="SUPFAM" id="SSF81660">
    <property type="entry name" value="Metal cation-transporting ATPase, ATP-binding domain N"/>
    <property type="match status" value="1"/>
</dbReference>
<dbReference type="Gene3D" id="2.70.150.10">
    <property type="entry name" value="Calcium-transporting ATPase, cytoplasmic transduction domain A"/>
    <property type="match status" value="1"/>
</dbReference>
<evidence type="ECO:0000256" key="6">
    <source>
        <dbReference type="SAM" id="MobiDB-lite"/>
    </source>
</evidence>
<dbReference type="InterPro" id="IPR023299">
    <property type="entry name" value="ATPase_P-typ_cyto_dom_N"/>
</dbReference>
<comment type="subcellular location">
    <subcellularLocation>
        <location evidence="1">Cell membrane</location>
        <topology evidence="1">Multi-pass membrane protein</topology>
    </subcellularLocation>
</comment>
<dbReference type="SUPFAM" id="SSF56784">
    <property type="entry name" value="HAD-like"/>
    <property type="match status" value="1"/>
</dbReference>
<dbReference type="SUPFAM" id="SSF81665">
    <property type="entry name" value="Calcium ATPase, transmembrane domain M"/>
    <property type="match status" value="1"/>
</dbReference>
<evidence type="ECO:0000256" key="5">
    <source>
        <dbReference type="ARBA" id="ARBA00023136"/>
    </source>
</evidence>
<reference evidence="9" key="1">
    <citation type="journal article" date="2021" name="PeerJ">
        <title>Extensive microbial diversity within the chicken gut microbiome revealed by metagenomics and culture.</title>
        <authorList>
            <person name="Gilroy R."/>
            <person name="Ravi A."/>
            <person name="Getino M."/>
            <person name="Pursley I."/>
            <person name="Horton D.L."/>
            <person name="Alikhan N.F."/>
            <person name="Baker D."/>
            <person name="Gharbi K."/>
            <person name="Hall N."/>
            <person name="Watson M."/>
            <person name="Adriaenssens E.M."/>
            <person name="Foster-Nyarko E."/>
            <person name="Jarju S."/>
            <person name="Secka A."/>
            <person name="Antonio M."/>
            <person name="Oren A."/>
            <person name="Chaudhuri R.R."/>
            <person name="La Ragione R."/>
            <person name="Hildebrand F."/>
            <person name="Pallen M.J."/>
        </authorList>
    </citation>
    <scope>NUCLEOTIDE SEQUENCE</scope>
    <source>
        <strain evidence="9">ChiHjej13B12-4958</strain>
    </source>
</reference>
<dbReference type="Pfam" id="PF00702">
    <property type="entry name" value="Hydrolase"/>
    <property type="match status" value="1"/>
</dbReference>
<dbReference type="InterPro" id="IPR044492">
    <property type="entry name" value="P_typ_ATPase_HD_dom"/>
</dbReference>
<evidence type="ECO:0000256" key="7">
    <source>
        <dbReference type="SAM" id="Phobius"/>
    </source>
</evidence>
<dbReference type="PRINTS" id="PR00120">
    <property type="entry name" value="HATPASE"/>
</dbReference>
<dbReference type="AlphaFoldDB" id="A0A9D2QEI4"/>
<dbReference type="GO" id="GO:0016887">
    <property type="term" value="F:ATP hydrolysis activity"/>
    <property type="evidence" value="ECO:0007669"/>
    <property type="project" value="InterPro"/>
</dbReference>
<feature type="transmembrane region" description="Helical" evidence="7">
    <location>
        <begin position="696"/>
        <end position="719"/>
    </location>
</feature>
<feature type="transmembrane region" description="Helical" evidence="7">
    <location>
        <begin position="641"/>
        <end position="660"/>
    </location>
</feature>
<keyword evidence="4 7" id="KW-1133">Transmembrane helix</keyword>
<dbReference type="InterPro" id="IPR008250">
    <property type="entry name" value="ATPase_P-typ_transduc_dom_A_sf"/>
</dbReference>
<dbReference type="Gene3D" id="3.40.1110.10">
    <property type="entry name" value="Calcium-transporting ATPase, cytoplasmic domain N"/>
    <property type="match status" value="1"/>
</dbReference>
<feature type="transmembrane region" description="Helical" evidence="7">
    <location>
        <begin position="59"/>
        <end position="79"/>
    </location>
</feature>
<dbReference type="EMBL" id="DWVP01000005">
    <property type="protein sequence ID" value="HJC84604.1"/>
    <property type="molecule type" value="Genomic_DNA"/>
</dbReference>
<evidence type="ECO:0000313" key="10">
    <source>
        <dbReference type="Proteomes" id="UP000823858"/>
    </source>
</evidence>
<dbReference type="InterPro" id="IPR023298">
    <property type="entry name" value="ATPase_P-typ_TM_dom_sf"/>
</dbReference>
<dbReference type="GO" id="GO:0005524">
    <property type="term" value="F:ATP binding"/>
    <property type="evidence" value="ECO:0007669"/>
    <property type="project" value="InterPro"/>
</dbReference>
<feature type="transmembrane region" description="Helical" evidence="7">
    <location>
        <begin position="234"/>
        <end position="254"/>
    </location>
</feature>
<proteinExistence type="predicted"/>
<dbReference type="InterPro" id="IPR001757">
    <property type="entry name" value="P_typ_ATPase"/>
</dbReference>
<feature type="transmembrane region" description="Helical" evidence="7">
    <location>
        <begin position="731"/>
        <end position="748"/>
    </location>
</feature>
<organism evidence="9 10">
    <name type="scientific">Candidatus Corynebacterium faecigallinarum</name>
    <dbReference type="NCBI Taxonomy" id="2838528"/>
    <lineage>
        <taxon>Bacteria</taxon>
        <taxon>Bacillati</taxon>
        <taxon>Actinomycetota</taxon>
        <taxon>Actinomycetes</taxon>
        <taxon>Mycobacteriales</taxon>
        <taxon>Corynebacteriaceae</taxon>
        <taxon>Corynebacterium</taxon>
    </lineage>
</organism>
<comment type="caution">
    <text evidence="9">The sequence shown here is derived from an EMBL/GenBank/DDBJ whole genome shotgun (WGS) entry which is preliminary data.</text>
</comment>
<feature type="transmembrane region" description="Helical" evidence="7">
    <location>
        <begin position="85"/>
        <end position="103"/>
    </location>
</feature>
<dbReference type="Gene3D" id="3.40.50.1000">
    <property type="entry name" value="HAD superfamily/HAD-like"/>
    <property type="match status" value="1"/>
</dbReference>
<dbReference type="SUPFAM" id="SSF81653">
    <property type="entry name" value="Calcium ATPase, transduction domain A"/>
    <property type="match status" value="1"/>
</dbReference>
<evidence type="ECO:0000313" key="9">
    <source>
        <dbReference type="EMBL" id="HJC84604.1"/>
    </source>
</evidence>
<evidence type="ECO:0000256" key="2">
    <source>
        <dbReference type="ARBA" id="ARBA00022692"/>
    </source>
</evidence>
<dbReference type="SFLD" id="SFLDG00002">
    <property type="entry name" value="C1.7:_P-type_atpase_like"/>
    <property type="match status" value="1"/>
</dbReference>
<feature type="transmembrane region" description="Helical" evidence="7">
    <location>
        <begin position="760"/>
        <end position="780"/>
    </location>
</feature>
<sequence>MAVADTTESAAEGAATDTAADSGTPDLHRGLSSKEVAQRKHDGRTNQVRRSTGRSVWQIIRANVFTRVNAILGVLAAIVLATGSWINAAFGLLIIANSAVGVIQELRAKRTLANLRIVGETQPTVLRDGEKITVHQSEVVADDLILLRSGDEIVVDGSVVRGELTVDESQLTGEADAVHKYEGDEILSGSFVTGGSGVFIAEKVGDEAYAAKLASEASEFSLTDSILMSGINSILKVITWLLIPTGILTIWTQLVRSGTGLRESILSMAAAIVPMIPEGLVLMTSIAFAAGVIRLGQYKALVNELVAIEGLARVNTVCTDKTGTLTTNKMVLDEVSLADGSPAEASRRAELVAMLAAQEEHNGTSEAILDGLGDLTDPTDHEAADHEAAQPLDGTEIPFNSKWKYSGVQTEDAAWIMGAPDVLLTSGTTAADTAAALGDEGLRVLAFGRVDGTLEAPGEDSGMEGAPVLEDPVLVTLSQELRPDARETFDFFETQDVDVKIISGDNQDSVAAVARGATDRELVAVDARELGDLGEEEFDAEVARANVFGRVGPEQKRQMVESLHREGRTVAMTGDGVNDVLALKKADIGVAMGSGAPATRSVAQLVLLNNKFSALPKVVGEGRRVIGNIERVANLFLTKTVYSVVLAIVVAVLGISFPFQPIHVTITGWFTIGIPAFVLSLAPNNERPRDGFVSRVLSLAIPAGVLVGGISVLMWILVYPGGDAPTIERDQAGTAVLVALIVMGLWVLGIVARPLNWWKVVLLCSCVAAYLLIFTVPFIRELVLLEIGDTELIVTGLLVGAGGAVIIEVMHRVLSRWRASRDGQLSRGG</sequence>
<evidence type="ECO:0000256" key="4">
    <source>
        <dbReference type="ARBA" id="ARBA00022989"/>
    </source>
</evidence>
<dbReference type="InterPro" id="IPR036412">
    <property type="entry name" value="HAD-like_sf"/>
</dbReference>
<evidence type="ECO:0000259" key="8">
    <source>
        <dbReference type="Pfam" id="PF00122"/>
    </source>
</evidence>
<dbReference type="SFLD" id="SFLDS00003">
    <property type="entry name" value="Haloacid_Dehalogenase"/>
    <property type="match status" value="1"/>
</dbReference>
<reference evidence="9" key="2">
    <citation type="submission" date="2021-04" db="EMBL/GenBank/DDBJ databases">
        <authorList>
            <person name="Gilroy R."/>
        </authorList>
    </citation>
    <scope>NUCLEOTIDE SEQUENCE</scope>
    <source>
        <strain evidence="9">ChiHjej13B12-4958</strain>
    </source>
</reference>
<keyword evidence="5 7" id="KW-0472">Membrane</keyword>
<feature type="region of interest" description="Disordered" evidence="6">
    <location>
        <begin position="1"/>
        <end position="49"/>
    </location>
</feature>
<feature type="transmembrane region" description="Helical" evidence="7">
    <location>
        <begin position="792"/>
        <end position="811"/>
    </location>
</feature>
<evidence type="ECO:0000256" key="3">
    <source>
        <dbReference type="ARBA" id="ARBA00022967"/>
    </source>
</evidence>
<feature type="transmembrane region" description="Helical" evidence="7">
    <location>
        <begin position="666"/>
        <end position="684"/>
    </location>
</feature>
<accession>A0A9D2QEI4</accession>
<dbReference type="PANTHER" id="PTHR42861">
    <property type="entry name" value="CALCIUM-TRANSPORTING ATPASE"/>
    <property type="match status" value="1"/>
</dbReference>
<feature type="transmembrane region" description="Helical" evidence="7">
    <location>
        <begin position="266"/>
        <end position="293"/>
    </location>
</feature>
<dbReference type="Proteomes" id="UP000823858">
    <property type="component" value="Unassembled WGS sequence"/>
</dbReference>
<dbReference type="InterPro" id="IPR059000">
    <property type="entry name" value="ATPase_P-type_domA"/>
</dbReference>
<evidence type="ECO:0000256" key="1">
    <source>
        <dbReference type="ARBA" id="ARBA00004651"/>
    </source>
</evidence>
<dbReference type="Gene3D" id="1.20.1110.10">
    <property type="entry name" value="Calcium-transporting ATPase, transmembrane domain"/>
    <property type="match status" value="1"/>
</dbReference>
<gene>
    <name evidence="9" type="ORF">H9751_03475</name>
</gene>